<dbReference type="PANTHER" id="PTHR32024:SF1">
    <property type="entry name" value="KTR SYSTEM POTASSIUM UPTAKE PROTEIN B"/>
    <property type="match status" value="1"/>
</dbReference>
<dbReference type="PANTHER" id="PTHR32024">
    <property type="entry name" value="TRK SYSTEM POTASSIUM UPTAKE PROTEIN TRKG-RELATED"/>
    <property type="match status" value="1"/>
</dbReference>
<evidence type="ECO:0000313" key="9">
    <source>
        <dbReference type="EMBL" id="KRM63300.1"/>
    </source>
</evidence>
<dbReference type="OrthoDB" id="9810952at2"/>
<dbReference type="Pfam" id="PF02386">
    <property type="entry name" value="TrkH"/>
    <property type="match status" value="1"/>
</dbReference>
<keyword evidence="10" id="KW-1185">Reference proteome</keyword>
<organism evidence="9 10">
    <name type="scientific">Ligilactobacillus agilis DSM 20509</name>
    <dbReference type="NCBI Taxonomy" id="1423718"/>
    <lineage>
        <taxon>Bacteria</taxon>
        <taxon>Bacillati</taxon>
        <taxon>Bacillota</taxon>
        <taxon>Bacilli</taxon>
        <taxon>Lactobacillales</taxon>
        <taxon>Lactobacillaceae</taxon>
        <taxon>Ligilactobacillus</taxon>
    </lineage>
</organism>
<gene>
    <name evidence="9" type="ORF">FC14_GL000579</name>
</gene>
<evidence type="ECO:0000313" key="10">
    <source>
        <dbReference type="Proteomes" id="UP000051008"/>
    </source>
</evidence>
<evidence type="ECO:0000256" key="7">
    <source>
        <dbReference type="ARBA" id="ARBA00023136"/>
    </source>
</evidence>
<comment type="subcellular location">
    <subcellularLocation>
        <location evidence="1">Cell membrane</location>
        <topology evidence="1">Multi-pass membrane protein</topology>
    </subcellularLocation>
</comment>
<proteinExistence type="predicted"/>
<comment type="caution">
    <text evidence="9">The sequence shown here is derived from an EMBL/GenBank/DDBJ whole genome shotgun (WGS) entry which is preliminary data.</text>
</comment>
<evidence type="ECO:0000256" key="8">
    <source>
        <dbReference type="SAM" id="Phobius"/>
    </source>
</evidence>
<feature type="transmembrane region" description="Helical" evidence="8">
    <location>
        <begin position="139"/>
        <end position="158"/>
    </location>
</feature>
<dbReference type="GO" id="GO:0030001">
    <property type="term" value="P:metal ion transport"/>
    <property type="evidence" value="ECO:0007669"/>
    <property type="project" value="UniProtKB-ARBA"/>
</dbReference>
<feature type="transmembrane region" description="Helical" evidence="8">
    <location>
        <begin position="12"/>
        <end position="36"/>
    </location>
</feature>
<sequence>MYSRRKTKQKHIFSRVQVITLSFLVAILIGTGLLMLPMMSVTGKATPFVDAMFTATTSVCVTGLVTVTTASHWSELGHLVILLLIQLGGLGTITLMSLAFFATGRRISLQNRLLMADAFNLDNNQGIVRFVIHVIRDSLIVEAIGALAYACYFVPHFGLGRGSWYAIFHSISAFCNAGIDLLAPNSLINYAGNWWLNFVTMFLIICGGLGFTVWNELGHGLVNQYRYRKKGRGKRLKTTLSQHSKVVLLTTAILILGGAVLYYLFEHNNPATLGKVGTAQAMLEALFQSVTTRTAGFVTISQADLTIPSVMLTVFLMFIGGSPTGTAGGVKTTTLAVIMLEVKAIIKGEEDVICFRRRIGRQTIRKAIAITVISVIVSVMAVLLMYFIQPGDMTDNIFEVYSALGTVGISRDLTPDLTTAAKYLIIACMYLGRVGPASILLALTKREHQADIKYAAGNIRVG</sequence>
<dbReference type="GO" id="GO:0008324">
    <property type="term" value="F:monoatomic cation transmembrane transporter activity"/>
    <property type="evidence" value="ECO:0007669"/>
    <property type="project" value="InterPro"/>
</dbReference>
<dbReference type="InterPro" id="IPR003445">
    <property type="entry name" value="Cat_transpt"/>
</dbReference>
<feature type="transmembrane region" description="Helical" evidence="8">
    <location>
        <begin position="79"/>
        <end position="102"/>
    </location>
</feature>
<name>A0A0R2AC92_9LACO</name>
<evidence type="ECO:0000256" key="4">
    <source>
        <dbReference type="ARBA" id="ARBA00022692"/>
    </source>
</evidence>
<keyword evidence="5 8" id="KW-1133">Transmembrane helix</keyword>
<feature type="transmembrane region" description="Helical" evidence="8">
    <location>
        <begin position="194"/>
        <end position="214"/>
    </location>
</feature>
<dbReference type="EMBL" id="AYYP01000063">
    <property type="protein sequence ID" value="KRM63300.1"/>
    <property type="molecule type" value="Genomic_DNA"/>
</dbReference>
<feature type="transmembrane region" description="Helical" evidence="8">
    <location>
        <begin position="246"/>
        <end position="265"/>
    </location>
</feature>
<evidence type="ECO:0000256" key="2">
    <source>
        <dbReference type="ARBA" id="ARBA00022448"/>
    </source>
</evidence>
<keyword evidence="3" id="KW-1003">Cell membrane</keyword>
<evidence type="ECO:0000256" key="6">
    <source>
        <dbReference type="ARBA" id="ARBA00023065"/>
    </source>
</evidence>
<feature type="transmembrane region" description="Helical" evidence="8">
    <location>
        <begin position="423"/>
        <end position="443"/>
    </location>
</feature>
<dbReference type="PATRIC" id="fig|1423718.3.peg.598"/>
<dbReference type="RefSeq" id="WP_056977264.1">
    <property type="nucleotide sequence ID" value="NZ_AYYP01000063.1"/>
</dbReference>
<keyword evidence="4 8" id="KW-0812">Transmembrane</keyword>
<dbReference type="AlphaFoldDB" id="A0A0R2AC92"/>
<evidence type="ECO:0000256" key="5">
    <source>
        <dbReference type="ARBA" id="ARBA00022989"/>
    </source>
</evidence>
<accession>A0A0R2AC92</accession>
<keyword evidence="2" id="KW-0813">Transport</keyword>
<keyword evidence="7 8" id="KW-0472">Membrane</keyword>
<evidence type="ECO:0000256" key="3">
    <source>
        <dbReference type="ARBA" id="ARBA00022475"/>
    </source>
</evidence>
<evidence type="ECO:0000256" key="1">
    <source>
        <dbReference type="ARBA" id="ARBA00004651"/>
    </source>
</evidence>
<dbReference type="GO" id="GO:0005886">
    <property type="term" value="C:plasma membrane"/>
    <property type="evidence" value="ECO:0007669"/>
    <property type="project" value="UniProtKB-SubCell"/>
</dbReference>
<keyword evidence="6" id="KW-0406">Ion transport</keyword>
<reference evidence="9 10" key="1">
    <citation type="journal article" date="2015" name="Genome Announc.">
        <title>Expanding the biotechnology potential of lactobacilli through comparative genomics of 213 strains and associated genera.</title>
        <authorList>
            <person name="Sun Z."/>
            <person name="Harris H.M."/>
            <person name="McCann A."/>
            <person name="Guo C."/>
            <person name="Argimon S."/>
            <person name="Zhang W."/>
            <person name="Yang X."/>
            <person name="Jeffery I.B."/>
            <person name="Cooney J.C."/>
            <person name="Kagawa T.F."/>
            <person name="Liu W."/>
            <person name="Song Y."/>
            <person name="Salvetti E."/>
            <person name="Wrobel A."/>
            <person name="Rasinkangas P."/>
            <person name="Parkhill J."/>
            <person name="Rea M.C."/>
            <person name="O'Sullivan O."/>
            <person name="Ritari J."/>
            <person name="Douillard F.P."/>
            <person name="Paul Ross R."/>
            <person name="Yang R."/>
            <person name="Briner A.E."/>
            <person name="Felis G.E."/>
            <person name="de Vos W.M."/>
            <person name="Barrangou R."/>
            <person name="Klaenhammer T.R."/>
            <person name="Caufield P.W."/>
            <person name="Cui Y."/>
            <person name="Zhang H."/>
            <person name="O'Toole P.W."/>
        </authorList>
    </citation>
    <scope>NUCLEOTIDE SEQUENCE [LARGE SCALE GENOMIC DNA]</scope>
    <source>
        <strain evidence="9 10">DSM 20509</strain>
    </source>
</reference>
<feature type="transmembrane region" description="Helical" evidence="8">
    <location>
        <begin position="367"/>
        <end position="388"/>
    </location>
</feature>
<dbReference type="Proteomes" id="UP000051008">
    <property type="component" value="Unassembled WGS sequence"/>
</dbReference>
<protein>
    <submittedName>
        <fullName evidence="9">H(+)-transporting two-sector ATPase</fullName>
    </submittedName>
</protein>